<dbReference type="InterPro" id="IPR042098">
    <property type="entry name" value="TauD-like_sf"/>
</dbReference>
<keyword evidence="9" id="KW-1185">Reference proteome</keyword>
<reference evidence="8 9" key="1">
    <citation type="submission" date="2019-06" db="EMBL/GenBank/DDBJ databases">
        <title>New taxonomy in bacterial strain CC-CFT640, isolated from vineyard.</title>
        <authorList>
            <person name="Lin S.-Y."/>
            <person name="Tsai C.-F."/>
            <person name="Young C.-C."/>
        </authorList>
    </citation>
    <scope>NUCLEOTIDE SEQUENCE [LARGE SCALE GENOMIC DNA]</scope>
    <source>
        <strain evidence="8 9">CC-CFT640</strain>
    </source>
</reference>
<feature type="domain" description="TauD/TfdA-like" evidence="7">
    <location>
        <begin position="7"/>
        <end position="275"/>
    </location>
</feature>
<evidence type="ECO:0000256" key="3">
    <source>
        <dbReference type="ARBA" id="ARBA00022723"/>
    </source>
</evidence>
<evidence type="ECO:0000256" key="2">
    <source>
        <dbReference type="ARBA" id="ARBA00005896"/>
    </source>
</evidence>
<dbReference type="GO" id="GO:0016706">
    <property type="term" value="F:2-oxoglutarate-dependent dioxygenase activity"/>
    <property type="evidence" value="ECO:0007669"/>
    <property type="project" value="UniProtKB-ARBA"/>
</dbReference>
<evidence type="ECO:0000256" key="1">
    <source>
        <dbReference type="ARBA" id="ARBA00001954"/>
    </source>
</evidence>
<dbReference type="Pfam" id="PF02668">
    <property type="entry name" value="TauD"/>
    <property type="match status" value="1"/>
</dbReference>
<comment type="similarity">
    <text evidence="2">Belongs to the TfdA dioxygenase family.</text>
</comment>
<evidence type="ECO:0000256" key="5">
    <source>
        <dbReference type="ARBA" id="ARBA00023002"/>
    </source>
</evidence>
<dbReference type="SUPFAM" id="SSF51197">
    <property type="entry name" value="Clavaminate synthase-like"/>
    <property type="match status" value="1"/>
</dbReference>
<dbReference type="InterPro" id="IPR051323">
    <property type="entry name" value="AtsK-like"/>
</dbReference>
<evidence type="ECO:0000259" key="7">
    <source>
        <dbReference type="Pfam" id="PF02668"/>
    </source>
</evidence>
<name>A0A5C8PJT2_9HYPH</name>
<dbReference type="RefSeq" id="WP_147848344.1">
    <property type="nucleotide sequence ID" value="NZ_VDUZ01000020.1"/>
</dbReference>
<dbReference type="PANTHER" id="PTHR30468">
    <property type="entry name" value="ALPHA-KETOGLUTARATE-DEPENDENT SULFONATE DIOXYGENASE"/>
    <property type="match status" value="1"/>
</dbReference>
<dbReference type="Gene3D" id="3.60.130.10">
    <property type="entry name" value="Clavaminate synthase-like"/>
    <property type="match status" value="1"/>
</dbReference>
<keyword evidence="5" id="KW-0560">Oxidoreductase</keyword>
<accession>A0A5C8PJT2</accession>
<comment type="cofactor">
    <cofactor evidence="1">
        <name>Fe(2+)</name>
        <dbReference type="ChEBI" id="CHEBI:29033"/>
    </cofactor>
</comment>
<protein>
    <submittedName>
        <fullName evidence="8">TauD/TfdA family dioxygenase</fullName>
    </submittedName>
</protein>
<keyword evidence="3" id="KW-0479">Metal-binding</keyword>
<dbReference type="PANTHER" id="PTHR30468:SF5">
    <property type="entry name" value="ALPHA-KETOGLUTARATE-DEPENDENT SULFATE ESTER DIOXYGENASE"/>
    <property type="match status" value="1"/>
</dbReference>
<dbReference type="Proteomes" id="UP000321638">
    <property type="component" value="Unassembled WGS sequence"/>
</dbReference>
<evidence type="ECO:0000256" key="4">
    <source>
        <dbReference type="ARBA" id="ARBA00022964"/>
    </source>
</evidence>
<dbReference type="OrthoDB" id="7346227at2"/>
<proteinExistence type="inferred from homology"/>
<dbReference type="AlphaFoldDB" id="A0A5C8PJT2"/>
<keyword evidence="4 8" id="KW-0223">Dioxygenase</keyword>
<keyword evidence="6" id="KW-0408">Iron</keyword>
<dbReference type="EMBL" id="VDUZ01000020">
    <property type="protein sequence ID" value="TXL74097.1"/>
    <property type="molecule type" value="Genomic_DNA"/>
</dbReference>
<gene>
    <name evidence="8" type="ORF">FHP25_17990</name>
</gene>
<sequence>MSYDRIEVRPLAGALGAEIRGVDLRRMDNQTWSEVHQAFLEFQVVAIRDQQLSPDDIMSVGRRFGEPNHYPFVQGMDGYPFIFEVIKEPQETRNFGGGWHSDTTYLAQPPLATLLYAIETPAKGGDTLYCNTAAAYDALSDAMKDMLGRLKGVNSAGLKHSGGRAAHHKKIGGMKIQGTDDADSYEAVHPIVRTCPDTGRKSLYASRAHTVRFEGMTEDESRPLIEWLQHHQTRPEFTCRVRWEPGTMTVWDNRCTQHSAVNDYNGERRHMRRITVGPQTPA</sequence>
<comment type="caution">
    <text evidence="8">The sequence shown here is derived from an EMBL/GenBank/DDBJ whole genome shotgun (WGS) entry which is preliminary data.</text>
</comment>
<dbReference type="GO" id="GO:0046872">
    <property type="term" value="F:metal ion binding"/>
    <property type="evidence" value="ECO:0007669"/>
    <property type="project" value="UniProtKB-KW"/>
</dbReference>
<evidence type="ECO:0000256" key="6">
    <source>
        <dbReference type="ARBA" id="ARBA00023004"/>
    </source>
</evidence>
<dbReference type="InterPro" id="IPR003819">
    <property type="entry name" value="TauD/TfdA-like"/>
</dbReference>
<evidence type="ECO:0000313" key="8">
    <source>
        <dbReference type="EMBL" id="TXL74097.1"/>
    </source>
</evidence>
<dbReference type="GO" id="GO:0005737">
    <property type="term" value="C:cytoplasm"/>
    <property type="evidence" value="ECO:0007669"/>
    <property type="project" value="TreeGrafter"/>
</dbReference>
<evidence type="ECO:0000313" key="9">
    <source>
        <dbReference type="Proteomes" id="UP000321638"/>
    </source>
</evidence>
<organism evidence="8 9">
    <name type="scientific">Vineibacter terrae</name>
    <dbReference type="NCBI Taxonomy" id="2586908"/>
    <lineage>
        <taxon>Bacteria</taxon>
        <taxon>Pseudomonadati</taxon>
        <taxon>Pseudomonadota</taxon>
        <taxon>Alphaproteobacteria</taxon>
        <taxon>Hyphomicrobiales</taxon>
        <taxon>Vineibacter</taxon>
    </lineage>
</organism>